<gene>
    <name evidence="1" type="ORF">LY89DRAFT_781143</name>
</gene>
<sequence>MSYNTSNTPELQPENISSVSAYISAHKPTTGPYFHPSCLLCLFNIAHDKPHARPLSLVELHQAVTKQRTRLLELDQERKTANDAFQDLVARTLNHHATIKQPLQAELKRIDKKSAKDILELLKAEGRLRRGKIGDSVFRAEVARMDEGKQRREEAKLYIRNHIDALEARFED</sequence>
<dbReference type="RefSeq" id="XP_018072396.1">
    <property type="nucleotide sequence ID" value="XM_018222453.1"/>
</dbReference>
<accession>A0A194XD13</accession>
<dbReference type="GeneID" id="28832179"/>
<keyword evidence="2" id="KW-1185">Reference proteome</keyword>
<name>A0A194XD13_MOLSC</name>
<dbReference type="Proteomes" id="UP000070700">
    <property type="component" value="Unassembled WGS sequence"/>
</dbReference>
<protein>
    <submittedName>
        <fullName evidence="1">Uncharacterized protein</fullName>
    </submittedName>
</protein>
<organism evidence="1 2">
    <name type="scientific">Mollisia scopiformis</name>
    <name type="common">Conifer needle endophyte fungus</name>
    <name type="synonym">Phialocephala scopiformis</name>
    <dbReference type="NCBI Taxonomy" id="149040"/>
    <lineage>
        <taxon>Eukaryota</taxon>
        <taxon>Fungi</taxon>
        <taxon>Dikarya</taxon>
        <taxon>Ascomycota</taxon>
        <taxon>Pezizomycotina</taxon>
        <taxon>Leotiomycetes</taxon>
        <taxon>Helotiales</taxon>
        <taxon>Mollisiaceae</taxon>
        <taxon>Mollisia</taxon>
    </lineage>
</organism>
<evidence type="ECO:0000313" key="1">
    <source>
        <dbReference type="EMBL" id="KUJ18041.1"/>
    </source>
</evidence>
<reference evidence="1 2" key="1">
    <citation type="submission" date="2015-10" db="EMBL/GenBank/DDBJ databases">
        <title>Full genome of DAOMC 229536 Phialocephala scopiformis, a fungal endophyte of spruce producing the potent anti-insectan compound rugulosin.</title>
        <authorList>
            <consortium name="DOE Joint Genome Institute"/>
            <person name="Walker A.K."/>
            <person name="Frasz S.L."/>
            <person name="Seifert K.A."/>
            <person name="Miller J.D."/>
            <person name="Mondo S.J."/>
            <person name="Labutti K."/>
            <person name="Lipzen A."/>
            <person name="Dockter R."/>
            <person name="Kennedy M."/>
            <person name="Grigoriev I.V."/>
            <person name="Spatafora J.W."/>
        </authorList>
    </citation>
    <scope>NUCLEOTIDE SEQUENCE [LARGE SCALE GENOMIC DNA]</scope>
    <source>
        <strain evidence="1 2">CBS 120377</strain>
    </source>
</reference>
<dbReference type="EMBL" id="KQ947413">
    <property type="protein sequence ID" value="KUJ18041.1"/>
    <property type="molecule type" value="Genomic_DNA"/>
</dbReference>
<evidence type="ECO:0000313" key="2">
    <source>
        <dbReference type="Proteomes" id="UP000070700"/>
    </source>
</evidence>
<dbReference type="AlphaFoldDB" id="A0A194XD13"/>
<dbReference type="KEGG" id="psco:LY89DRAFT_781143"/>
<proteinExistence type="predicted"/>
<dbReference type="InParanoid" id="A0A194XD13"/>